<dbReference type="EMBL" id="QXFX01000583">
    <property type="protein sequence ID" value="KAE9110499.1"/>
    <property type="molecule type" value="Genomic_DNA"/>
</dbReference>
<evidence type="ECO:0000313" key="10">
    <source>
        <dbReference type="Proteomes" id="UP000486351"/>
    </source>
</evidence>
<proteinExistence type="predicted"/>
<dbReference type="EMBL" id="QXGD01000184">
    <property type="protein sequence ID" value="KAE9248827.1"/>
    <property type="molecule type" value="Genomic_DNA"/>
</dbReference>
<evidence type="ECO:0000313" key="11">
    <source>
        <dbReference type="Proteomes" id="UP000488956"/>
    </source>
</evidence>
<feature type="signal peptide" evidence="1">
    <location>
        <begin position="1"/>
        <end position="16"/>
    </location>
</feature>
<evidence type="ECO:0000313" key="7">
    <source>
        <dbReference type="Proteomes" id="UP000429523"/>
    </source>
</evidence>
<sequence length="40" mass="4071">MPTVGACLLHILLVSTAPPLCVCGSANSYPLPLIPQVPLA</sequence>
<evidence type="ECO:0000313" key="6">
    <source>
        <dbReference type="EMBL" id="KAE9342956.1"/>
    </source>
</evidence>
<evidence type="ECO:0000313" key="5">
    <source>
        <dbReference type="EMBL" id="KAE9248827.1"/>
    </source>
</evidence>
<dbReference type="Proteomes" id="UP000460718">
    <property type="component" value="Unassembled WGS sequence"/>
</dbReference>
<dbReference type="Proteomes" id="UP000488956">
    <property type="component" value="Unassembled WGS sequence"/>
</dbReference>
<evidence type="ECO:0000256" key="1">
    <source>
        <dbReference type="SAM" id="SignalP"/>
    </source>
</evidence>
<dbReference type="Proteomes" id="UP000429523">
    <property type="component" value="Unassembled WGS sequence"/>
</dbReference>
<dbReference type="EMBL" id="QXFY01000487">
    <property type="protein sequence ID" value="KAE9342956.1"/>
    <property type="molecule type" value="Genomic_DNA"/>
</dbReference>
<evidence type="ECO:0008006" key="12">
    <source>
        <dbReference type="Google" id="ProtNLM"/>
    </source>
</evidence>
<keyword evidence="1" id="KW-0732">Signal</keyword>
<accession>A0A6A3KZ89</accession>
<dbReference type="AlphaFoldDB" id="A0A6A3KZ89"/>
<evidence type="ECO:0000313" key="3">
    <source>
        <dbReference type="EMBL" id="KAE9008973.1"/>
    </source>
</evidence>
<organism evidence="3 9">
    <name type="scientific">Phytophthora fragariae</name>
    <dbReference type="NCBI Taxonomy" id="53985"/>
    <lineage>
        <taxon>Eukaryota</taxon>
        <taxon>Sar</taxon>
        <taxon>Stramenopiles</taxon>
        <taxon>Oomycota</taxon>
        <taxon>Peronosporomycetes</taxon>
        <taxon>Peronosporales</taxon>
        <taxon>Peronosporaceae</taxon>
        <taxon>Phytophthora</taxon>
    </lineage>
</organism>
<dbReference type="EMBL" id="QXGF01000162">
    <property type="protein sequence ID" value="KAE8945332.1"/>
    <property type="molecule type" value="Genomic_DNA"/>
</dbReference>
<reference evidence="9 10" key="1">
    <citation type="submission" date="2018-09" db="EMBL/GenBank/DDBJ databases">
        <title>Genomic investigation of the strawberry pathogen Phytophthora fragariae indicates pathogenicity is determined by transcriptional variation in three key races.</title>
        <authorList>
            <person name="Adams T.M."/>
            <person name="Armitage A.D."/>
            <person name="Sobczyk M.K."/>
            <person name="Bates H.J."/>
            <person name="Dunwell J.M."/>
            <person name="Nellist C.F."/>
            <person name="Harrison R.J."/>
        </authorList>
    </citation>
    <scope>NUCLEOTIDE SEQUENCE [LARGE SCALE GENOMIC DNA]</scope>
    <source>
        <strain evidence="5 8">BC-1</strain>
        <strain evidence="6 10">NOV-77</strain>
        <strain evidence="2 7">NOV-9</strain>
        <strain evidence="4 11">ONT-3</strain>
        <strain evidence="3 9">SCRP245</strain>
    </source>
</reference>
<dbReference type="Proteomes" id="UP000440367">
    <property type="component" value="Unassembled WGS sequence"/>
</dbReference>
<gene>
    <name evidence="5" type="ORF">PF002_g5576</name>
    <name evidence="6" type="ORF">PF008_g9911</name>
    <name evidence="2" type="ORF">PF009_g5020</name>
    <name evidence="4" type="ORF">PF010_g11141</name>
    <name evidence="3" type="ORF">PF011_g10480</name>
</gene>
<evidence type="ECO:0000313" key="9">
    <source>
        <dbReference type="Proteomes" id="UP000460718"/>
    </source>
</evidence>
<name>A0A6A3KZ89_9STRA</name>
<dbReference type="EMBL" id="QXFW01000550">
    <property type="protein sequence ID" value="KAE9008973.1"/>
    <property type="molecule type" value="Genomic_DNA"/>
</dbReference>
<comment type="caution">
    <text evidence="3">The sequence shown here is derived from an EMBL/GenBank/DDBJ whole genome shotgun (WGS) entry which is preliminary data.</text>
</comment>
<protein>
    <recommendedName>
        <fullName evidence="12">RxLR effector protein</fullName>
    </recommendedName>
</protein>
<evidence type="ECO:0000313" key="2">
    <source>
        <dbReference type="EMBL" id="KAE8945332.1"/>
    </source>
</evidence>
<evidence type="ECO:0000313" key="4">
    <source>
        <dbReference type="EMBL" id="KAE9110499.1"/>
    </source>
</evidence>
<dbReference type="Proteomes" id="UP000486351">
    <property type="component" value="Unassembled WGS sequence"/>
</dbReference>
<evidence type="ECO:0000313" key="8">
    <source>
        <dbReference type="Proteomes" id="UP000440367"/>
    </source>
</evidence>
<feature type="chain" id="PRO_5036380000" description="RxLR effector protein" evidence="1">
    <location>
        <begin position="17"/>
        <end position="40"/>
    </location>
</feature>